<evidence type="ECO:0000313" key="2">
    <source>
        <dbReference type="WBParaSite" id="ACRNAN_scaffold8185.g28534.t1"/>
    </source>
</evidence>
<evidence type="ECO:0000313" key="1">
    <source>
        <dbReference type="Proteomes" id="UP000887540"/>
    </source>
</evidence>
<name>A0A914EJG8_9BILA</name>
<protein>
    <submittedName>
        <fullName evidence="2">Uncharacterized protein</fullName>
    </submittedName>
</protein>
<accession>A0A914EJG8</accession>
<dbReference type="WBParaSite" id="ACRNAN_scaffold8185.g28534.t1">
    <property type="protein sequence ID" value="ACRNAN_scaffold8185.g28534.t1"/>
    <property type="gene ID" value="ACRNAN_scaffold8185.g28534"/>
</dbReference>
<reference evidence="2" key="1">
    <citation type="submission" date="2022-11" db="UniProtKB">
        <authorList>
            <consortium name="WormBaseParasite"/>
        </authorList>
    </citation>
    <scope>IDENTIFICATION</scope>
</reference>
<proteinExistence type="predicted"/>
<keyword evidence="1" id="KW-1185">Reference proteome</keyword>
<organism evidence="1 2">
    <name type="scientific">Acrobeloides nanus</name>
    <dbReference type="NCBI Taxonomy" id="290746"/>
    <lineage>
        <taxon>Eukaryota</taxon>
        <taxon>Metazoa</taxon>
        <taxon>Ecdysozoa</taxon>
        <taxon>Nematoda</taxon>
        <taxon>Chromadorea</taxon>
        <taxon>Rhabditida</taxon>
        <taxon>Tylenchina</taxon>
        <taxon>Cephalobomorpha</taxon>
        <taxon>Cephaloboidea</taxon>
        <taxon>Cephalobidae</taxon>
        <taxon>Acrobeloides</taxon>
    </lineage>
</organism>
<dbReference type="Proteomes" id="UP000887540">
    <property type="component" value="Unplaced"/>
</dbReference>
<sequence>MGTCSYSYSDANDCYWHLEFQYVVEGADIDVTVFTEFNQMYVGNGSVKVTSPVGLNQDPTLESELFEFTRETAK</sequence>
<dbReference type="AlphaFoldDB" id="A0A914EJG8"/>